<proteinExistence type="predicted"/>
<evidence type="ECO:0000313" key="6">
    <source>
        <dbReference type="EMBL" id="CAF2950222.1"/>
    </source>
</evidence>
<dbReference type="EMBL" id="HG994584">
    <property type="protein sequence ID" value="CAF2950222.1"/>
    <property type="molecule type" value="Genomic_DNA"/>
</dbReference>
<dbReference type="PANTHER" id="PTHR46481:SF10">
    <property type="entry name" value="ZINC FINGER BED DOMAIN-CONTAINING PROTEIN 39"/>
    <property type="match status" value="1"/>
</dbReference>
<gene>
    <name evidence="6" type="ORF">LSAA_10921</name>
</gene>
<accession>A0A7R8CZH7</accession>
<reference evidence="6" key="1">
    <citation type="submission" date="2021-02" db="EMBL/GenBank/DDBJ databases">
        <authorList>
            <person name="Bekaert M."/>
        </authorList>
    </citation>
    <scope>NUCLEOTIDE SEQUENCE</scope>
    <source>
        <strain evidence="6">IoA-00</strain>
    </source>
</reference>
<dbReference type="PANTHER" id="PTHR46481">
    <property type="entry name" value="ZINC FINGER BED DOMAIN-CONTAINING PROTEIN 4"/>
    <property type="match status" value="1"/>
</dbReference>
<evidence type="ECO:0000256" key="1">
    <source>
        <dbReference type="ARBA" id="ARBA00004123"/>
    </source>
</evidence>
<evidence type="ECO:0000313" key="7">
    <source>
        <dbReference type="Proteomes" id="UP000675881"/>
    </source>
</evidence>
<protein>
    <submittedName>
        <fullName evidence="6">(salmon louse) hypothetical protein</fullName>
    </submittedName>
</protein>
<dbReference type="OrthoDB" id="6380494at2759"/>
<keyword evidence="5" id="KW-0539">Nucleus</keyword>
<keyword evidence="4" id="KW-0862">Zinc</keyword>
<sequence length="364" mass="42547">MRRIQLLTEKITKLRLNNSKQGKGFREYSYAIKPNYDPPSRKRVTEYLLPKIYEEDKMVVKDLLNNASFVTLTTYIWSSINTTAFISITTQLVQKCISCKSFFGSHSGANIGELLNNKAMEFGVINKDVSVTTDHAQNILNLIVDNAIENNKELRYFGKKIAKFVTKVKKSSYLKEQLFEAQEKVSQRPNMTKYMLLQDVPTLWNSSYLMLEIFLILKSVICLFVIMWNESKKEILTIEFDDWKVIEDLLEVFGAMYSIIVEVSSEKKVTASKIVPLSKLLLIRYRNLRVDSRFSEESSVGKLVRDMLINMEKRLLTTENNATLYRYTMFDPRFRDFEKTFCNMNHVEINKIEFLAECKKKKKH</sequence>
<organism evidence="6 7">
    <name type="scientific">Lepeophtheirus salmonis</name>
    <name type="common">Salmon louse</name>
    <name type="synonym">Caligus salmonis</name>
    <dbReference type="NCBI Taxonomy" id="72036"/>
    <lineage>
        <taxon>Eukaryota</taxon>
        <taxon>Metazoa</taxon>
        <taxon>Ecdysozoa</taxon>
        <taxon>Arthropoda</taxon>
        <taxon>Crustacea</taxon>
        <taxon>Multicrustacea</taxon>
        <taxon>Hexanauplia</taxon>
        <taxon>Copepoda</taxon>
        <taxon>Siphonostomatoida</taxon>
        <taxon>Caligidae</taxon>
        <taxon>Lepeophtheirus</taxon>
    </lineage>
</organism>
<dbReference type="SUPFAM" id="SSF53098">
    <property type="entry name" value="Ribonuclease H-like"/>
    <property type="match status" value="1"/>
</dbReference>
<evidence type="ECO:0000256" key="4">
    <source>
        <dbReference type="ARBA" id="ARBA00022833"/>
    </source>
</evidence>
<evidence type="ECO:0000256" key="2">
    <source>
        <dbReference type="ARBA" id="ARBA00022723"/>
    </source>
</evidence>
<dbReference type="Proteomes" id="UP000675881">
    <property type="component" value="Chromosome 5"/>
</dbReference>
<dbReference type="GO" id="GO:0008270">
    <property type="term" value="F:zinc ion binding"/>
    <property type="evidence" value="ECO:0007669"/>
    <property type="project" value="UniProtKB-KW"/>
</dbReference>
<dbReference type="InterPro" id="IPR052035">
    <property type="entry name" value="ZnF_BED_domain_contain"/>
</dbReference>
<keyword evidence="7" id="KW-1185">Reference proteome</keyword>
<name>A0A7R8CZH7_LEPSM</name>
<evidence type="ECO:0000256" key="3">
    <source>
        <dbReference type="ARBA" id="ARBA00022771"/>
    </source>
</evidence>
<dbReference type="GO" id="GO:0005634">
    <property type="term" value="C:nucleus"/>
    <property type="evidence" value="ECO:0007669"/>
    <property type="project" value="UniProtKB-SubCell"/>
</dbReference>
<keyword evidence="3" id="KW-0863">Zinc-finger</keyword>
<dbReference type="InterPro" id="IPR012337">
    <property type="entry name" value="RNaseH-like_sf"/>
</dbReference>
<keyword evidence="2" id="KW-0479">Metal-binding</keyword>
<evidence type="ECO:0000256" key="5">
    <source>
        <dbReference type="ARBA" id="ARBA00023242"/>
    </source>
</evidence>
<comment type="subcellular location">
    <subcellularLocation>
        <location evidence="1">Nucleus</location>
    </subcellularLocation>
</comment>
<dbReference type="AlphaFoldDB" id="A0A7R8CZH7"/>